<gene>
    <name evidence="4" type="ORF">BCY89_02750</name>
</gene>
<feature type="domain" description="DUF418" evidence="2">
    <location>
        <begin position="205"/>
        <end position="359"/>
    </location>
</feature>
<feature type="transmembrane region" description="Helical" evidence="1">
    <location>
        <begin position="107"/>
        <end position="123"/>
    </location>
</feature>
<feature type="transmembrane region" description="Helical" evidence="1">
    <location>
        <begin position="245"/>
        <end position="266"/>
    </location>
</feature>
<proteinExistence type="predicted"/>
<organism evidence="4 5">
    <name type="scientific">Sphingobacterium siyangense</name>
    <dbReference type="NCBI Taxonomy" id="459529"/>
    <lineage>
        <taxon>Bacteria</taxon>
        <taxon>Pseudomonadati</taxon>
        <taxon>Bacteroidota</taxon>
        <taxon>Sphingobacteriia</taxon>
        <taxon>Sphingobacteriales</taxon>
        <taxon>Sphingobacteriaceae</taxon>
        <taxon>Sphingobacterium</taxon>
    </lineage>
</organism>
<evidence type="ECO:0000259" key="2">
    <source>
        <dbReference type="Pfam" id="PF04235"/>
    </source>
</evidence>
<evidence type="ECO:0000259" key="3">
    <source>
        <dbReference type="Pfam" id="PF07786"/>
    </source>
</evidence>
<evidence type="ECO:0008006" key="6">
    <source>
        <dbReference type="Google" id="ProtNLM"/>
    </source>
</evidence>
<dbReference type="PANTHER" id="PTHR30590:SF3">
    <property type="entry name" value="HYPOTHETICAL MEMBRANE SPANNING PROTEIN"/>
    <property type="match status" value="1"/>
</dbReference>
<comment type="caution">
    <text evidence="4">The sequence shown here is derived from an EMBL/GenBank/DDBJ whole genome shotgun (WGS) entry which is preliminary data.</text>
</comment>
<feature type="transmembrane region" description="Helical" evidence="1">
    <location>
        <begin position="128"/>
        <end position="148"/>
    </location>
</feature>
<dbReference type="RefSeq" id="WP_120332723.1">
    <property type="nucleotide sequence ID" value="NZ_MCAQ01000001.1"/>
</dbReference>
<dbReference type="InterPro" id="IPR052529">
    <property type="entry name" value="Bact_Transport_Assoc"/>
</dbReference>
<dbReference type="Pfam" id="PF07786">
    <property type="entry name" value="HGSNAT_cat"/>
    <property type="match status" value="1"/>
</dbReference>
<evidence type="ECO:0000256" key="1">
    <source>
        <dbReference type="SAM" id="Phobius"/>
    </source>
</evidence>
<dbReference type="InterPro" id="IPR007349">
    <property type="entry name" value="DUF418"/>
</dbReference>
<feature type="transmembrane region" description="Helical" evidence="1">
    <location>
        <begin position="42"/>
        <end position="64"/>
    </location>
</feature>
<feature type="transmembrane region" description="Helical" evidence="1">
    <location>
        <begin position="207"/>
        <end position="233"/>
    </location>
</feature>
<name>A0A420GB66_9SPHI</name>
<feature type="transmembrane region" description="Helical" evidence="1">
    <location>
        <begin position="12"/>
        <end position="30"/>
    </location>
</feature>
<protein>
    <recommendedName>
        <fullName evidence="6">Membrane protein YeiB</fullName>
    </recommendedName>
</protein>
<sequence length="361" mass="41441">MAEKIRFIGFDILRAYAIFGMYIINFNLVLGNPQHTSWLGQFLTLFSGNSSTIFVVLSGMGLTLRTEKSIYASPQEQVKLKTIVQKKAGFLFVLGLLLSIWWPADILHFYGFYMFIASFLLFVDKQYYIHGAVFFTIIFHLLLILIPYETGWNFDTLTYTDNWSLKGFIRNSLYNGWNSIFPWMSYFMIGMYLGKLNWTSAIVQKKLFFIGLVLYLVVQVAQCIPQNLIGMAAYSFLNADYLPPVLPFLISTIGFSLLLISSFMYISRFITPNTFVNCLAKTGQMTLTHYISHLTLGILLFSFLASKGVFHQVIDQQATLSPGMILFLSSTYFIGSYYFSKIWTKKFKNGPFEFLLRQASN</sequence>
<evidence type="ECO:0000313" key="5">
    <source>
        <dbReference type="Proteomes" id="UP000286402"/>
    </source>
</evidence>
<evidence type="ECO:0000313" key="4">
    <source>
        <dbReference type="EMBL" id="RKF42412.1"/>
    </source>
</evidence>
<dbReference type="AlphaFoldDB" id="A0A420GB66"/>
<keyword evidence="1" id="KW-1133">Transmembrane helix</keyword>
<dbReference type="Proteomes" id="UP000286402">
    <property type="component" value="Unassembled WGS sequence"/>
</dbReference>
<accession>A0A420GB66</accession>
<feature type="transmembrane region" description="Helical" evidence="1">
    <location>
        <begin position="318"/>
        <end position="339"/>
    </location>
</feature>
<feature type="transmembrane region" description="Helical" evidence="1">
    <location>
        <begin position="84"/>
        <end position="101"/>
    </location>
</feature>
<feature type="transmembrane region" description="Helical" evidence="1">
    <location>
        <begin position="180"/>
        <end position="198"/>
    </location>
</feature>
<dbReference type="InterPro" id="IPR012429">
    <property type="entry name" value="HGSNAT_cat"/>
</dbReference>
<feature type="transmembrane region" description="Helical" evidence="1">
    <location>
        <begin position="287"/>
        <end position="306"/>
    </location>
</feature>
<dbReference type="EMBL" id="MCAQ01000001">
    <property type="protein sequence ID" value="RKF42412.1"/>
    <property type="molecule type" value="Genomic_DNA"/>
</dbReference>
<reference evidence="4 5" key="1">
    <citation type="submission" date="2016-07" db="EMBL/GenBank/DDBJ databases">
        <title>Genome analysis of Sphingobacterium siyangense T12B17.</title>
        <authorList>
            <person name="Xu D."/>
            <person name="Su Y."/>
            <person name="Zheng S."/>
        </authorList>
    </citation>
    <scope>NUCLEOTIDE SEQUENCE [LARGE SCALE GENOMIC DNA]</scope>
    <source>
        <strain evidence="4 5">T12B17</strain>
    </source>
</reference>
<keyword evidence="1" id="KW-0472">Membrane</keyword>
<dbReference type="Pfam" id="PF04235">
    <property type="entry name" value="DUF418"/>
    <property type="match status" value="1"/>
</dbReference>
<keyword evidence="1" id="KW-0812">Transmembrane</keyword>
<keyword evidence="5" id="KW-1185">Reference proteome</keyword>
<dbReference type="PANTHER" id="PTHR30590">
    <property type="entry name" value="INNER MEMBRANE PROTEIN"/>
    <property type="match status" value="1"/>
</dbReference>
<feature type="domain" description="Heparan-alpha-glucosaminide N-acetyltransferase catalytic" evidence="3">
    <location>
        <begin position="6"/>
        <end position="200"/>
    </location>
</feature>